<sequence length="676" mass="72446">MNLATRIVAMISRRTEWAEGHVFAFSPEQFAVSDGIRTALVVAAIFAAEICFDYPNLAFGAIAAFWTSLCDPLGSNRRRFRTMATFAVMGCVAISLATYGAHWGLWGIGITLFSLTFLCLLTRTFAPSFGPMPAQAGFIAAIAVVVGLASPRTMSGAVTVGSCFLAGSALMIAIALLPLRERRSGTGRLAVVAIFSRLDDMLDSLIELGSQPDPGSQLWARFDTVNRRAIRFSLERGRELVARSGDTDAKQKLLIDAASRIFSALIAIGHSRKASGLPFDPETETVALHGLREALTTALLEMEHDGDGKAIGAAAAKLLELSAGRDELLFRALDRAGAALKELSGRWNENTSAAAGGSPANRSFKIPPAVLWHSLRTSLAVLVSYFAGVWLGLSLPYWGAIATLVVMQPLTGNTWLRVVERGVGSILGGFIAVVAIAIASNHIEMALMIVPLCAIVIALRLVNYGLFVIFLTPMFMLMTDYVQSVDDLIWERVLNETRGACIGIVAGLLLWPTRERHSVADSIAAAIAANLAFASSVSAGGLEPDDLDRMERDAGIASSRLETTYERLWLEGHGRLTDLPRLQSVIAALRAICGSAAVAKLLQPRDSGAGGMARADEYRAISEELQGAVRTSSLASIRDHQSLAEDELEHGVQNLIMAVRAYADPRSQATIQKPAQ</sequence>
<evidence type="ECO:0000256" key="1">
    <source>
        <dbReference type="ARBA" id="ARBA00004141"/>
    </source>
</evidence>
<name>A0A561R8Z4_9HYPH</name>
<keyword evidence="8" id="KW-1185">Reference proteome</keyword>
<dbReference type="EMBL" id="VIWP01000001">
    <property type="protein sequence ID" value="TWF59105.1"/>
    <property type="molecule type" value="Genomic_DNA"/>
</dbReference>
<evidence type="ECO:0000256" key="5">
    <source>
        <dbReference type="SAM" id="Phobius"/>
    </source>
</evidence>
<reference evidence="7 8" key="1">
    <citation type="submission" date="2019-06" db="EMBL/GenBank/DDBJ databases">
        <title>Sorghum-associated microbial communities from plants grown in Nebraska, USA.</title>
        <authorList>
            <person name="Schachtman D."/>
        </authorList>
    </citation>
    <scope>NUCLEOTIDE SEQUENCE [LARGE SCALE GENOMIC DNA]</scope>
    <source>
        <strain evidence="7 8">1225</strain>
    </source>
</reference>
<feature type="transmembrane region" description="Helical" evidence="5">
    <location>
        <begin position="156"/>
        <end position="179"/>
    </location>
</feature>
<protein>
    <submittedName>
        <fullName evidence="7">Putative membrane protein YccC</fullName>
    </submittedName>
</protein>
<evidence type="ECO:0000256" key="2">
    <source>
        <dbReference type="ARBA" id="ARBA00022692"/>
    </source>
</evidence>
<dbReference type="OrthoDB" id="7491335at2"/>
<feature type="transmembrane region" description="Helical" evidence="5">
    <location>
        <begin position="133"/>
        <end position="150"/>
    </location>
</feature>
<dbReference type="GO" id="GO:0016020">
    <property type="term" value="C:membrane"/>
    <property type="evidence" value="ECO:0007669"/>
    <property type="project" value="UniProtKB-SubCell"/>
</dbReference>
<evidence type="ECO:0000256" key="4">
    <source>
        <dbReference type="ARBA" id="ARBA00023136"/>
    </source>
</evidence>
<evidence type="ECO:0000256" key="3">
    <source>
        <dbReference type="ARBA" id="ARBA00022989"/>
    </source>
</evidence>
<accession>A0A561R8Z4</accession>
<keyword evidence="2 5" id="KW-0812">Transmembrane</keyword>
<feature type="transmembrane region" description="Helical" evidence="5">
    <location>
        <begin position="370"/>
        <end position="391"/>
    </location>
</feature>
<feature type="domain" description="Integral membrane bound transporter" evidence="6">
    <location>
        <begin position="384"/>
        <end position="505"/>
    </location>
</feature>
<dbReference type="AlphaFoldDB" id="A0A561R8Z4"/>
<dbReference type="InterPro" id="IPR049453">
    <property type="entry name" value="Memb_transporter_dom"/>
</dbReference>
<evidence type="ECO:0000313" key="7">
    <source>
        <dbReference type="EMBL" id="TWF59105.1"/>
    </source>
</evidence>
<organism evidence="7 8">
    <name type="scientific">Neorhizobium alkalisoli</name>
    <dbReference type="NCBI Taxonomy" id="528178"/>
    <lineage>
        <taxon>Bacteria</taxon>
        <taxon>Pseudomonadati</taxon>
        <taxon>Pseudomonadota</taxon>
        <taxon>Alphaproteobacteria</taxon>
        <taxon>Hyphomicrobiales</taxon>
        <taxon>Rhizobiaceae</taxon>
        <taxon>Rhizobium/Agrobacterium group</taxon>
        <taxon>Neorhizobium</taxon>
    </lineage>
</organism>
<evidence type="ECO:0000313" key="8">
    <source>
        <dbReference type="Proteomes" id="UP000320653"/>
    </source>
</evidence>
<comment type="subcellular location">
    <subcellularLocation>
        <location evidence="1">Membrane</location>
        <topology evidence="1">Multi-pass membrane protein</topology>
    </subcellularLocation>
</comment>
<feature type="transmembrane region" description="Helical" evidence="5">
    <location>
        <begin position="80"/>
        <end position="97"/>
    </location>
</feature>
<keyword evidence="4 5" id="KW-0472">Membrane</keyword>
<evidence type="ECO:0000259" key="6">
    <source>
        <dbReference type="Pfam" id="PF13515"/>
    </source>
</evidence>
<gene>
    <name evidence="7" type="ORF">FHW37_101911</name>
</gene>
<comment type="caution">
    <text evidence="7">The sequence shown here is derived from an EMBL/GenBank/DDBJ whole genome shotgun (WGS) entry which is preliminary data.</text>
</comment>
<dbReference type="Pfam" id="PF13515">
    <property type="entry name" value="FUSC_2"/>
    <property type="match status" value="1"/>
</dbReference>
<dbReference type="Proteomes" id="UP000320653">
    <property type="component" value="Unassembled WGS sequence"/>
</dbReference>
<keyword evidence="3 5" id="KW-1133">Transmembrane helix</keyword>
<feature type="transmembrane region" description="Helical" evidence="5">
    <location>
        <begin position="423"/>
        <end position="443"/>
    </location>
</feature>
<feature type="transmembrane region" description="Helical" evidence="5">
    <location>
        <begin position="449"/>
        <end position="472"/>
    </location>
</feature>
<proteinExistence type="predicted"/>